<evidence type="ECO:0000313" key="3">
    <source>
        <dbReference type="EMBL" id="SFP71087.1"/>
    </source>
</evidence>
<evidence type="ECO:0000256" key="1">
    <source>
        <dbReference type="SAM" id="SignalP"/>
    </source>
</evidence>
<keyword evidence="1" id="KW-0732">Signal</keyword>
<feature type="domain" description="DUF2147" evidence="2">
    <location>
        <begin position="25"/>
        <end position="127"/>
    </location>
</feature>
<dbReference type="AlphaFoldDB" id="A0A1I5SKQ7"/>
<evidence type="ECO:0000259" key="2">
    <source>
        <dbReference type="Pfam" id="PF09917"/>
    </source>
</evidence>
<feature type="signal peptide" evidence="1">
    <location>
        <begin position="1"/>
        <end position="20"/>
    </location>
</feature>
<evidence type="ECO:0000313" key="4">
    <source>
        <dbReference type="Proteomes" id="UP000199356"/>
    </source>
</evidence>
<organism evidence="3 4">
    <name type="scientific">Tranquillimonas alkanivorans</name>
    <dbReference type="NCBI Taxonomy" id="441119"/>
    <lineage>
        <taxon>Bacteria</taxon>
        <taxon>Pseudomonadati</taxon>
        <taxon>Pseudomonadota</taxon>
        <taxon>Alphaproteobacteria</taxon>
        <taxon>Rhodobacterales</taxon>
        <taxon>Roseobacteraceae</taxon>
        <taxon>Tranquillimonas</taxon>
    </lineage>
</organism>
<sequence>MKKYLAAACAAIALAGPAAADPAEGMWQTEPDDGAYAHVKMVPCGEGQVCGVIARTFNASGEYQSPNLGKTLVIGMTPEGNGHYKGRVWRPSNGKIYHGKMDLSGDRLELRGCIAGGLLCSSQDWVRLQ</sequence>
<dbReference type="Pfam" id="PF09917">
    <property type="entry name" value="DUF2147"/>
    <property type="match status" value="1"/>
</dbReference>
<proteinExistence type="predicted"/>
<accession>A0A1I5SKQ7</accession>
<dbReference type="STRING" id="441119.SAMN04488047_11155"/>
<dbReference type="Gene3D" id="2.40.128.520">
    <property type="match status" value="1"/>
</dbReference>
<keyword evidence="4" id="KW-1185">Reference proteome</keyword>
<feature type="chain" id="PRO_5011476500" evidence="1">
    <location>
        <begin position="21"/>
        <end position="129"/>
    </location>
</feature>
<dbReference type="OrthoDB" id="9811671at2"/>
<dbReference type="Proteomes" id="UP000199356">
    <property type="component" value="Unassembled WGS sequence"/>
</dbReference>
<dbReference type="RefSeq" id="WP_093422982.1">
    <property type="nucleotide sequence ID" value="NZ_FOXA01000011.1"/>
</dbReference>
<dbReference type="PANTHER" id="PTHR36919">
    <property type="entry name" value="BLR1215 PROTEIN"/>
    <property type="match status" value="1"/>
</dbReference>
<reference evidence="3 4" key="1">
    <citation type="submission" date="2016-10" db="EMBL/GenBank/DDBJ databases">
        <authorList>
            <person name="de Groot N.N."/>
        </authorList>
    </citation>
    <scope>NUCLEOTIDE SEQUENCE [LARGE SCALE GENOMIC DNA]</scope>
    <source>
        <strain evidence="3 4">DSM 19547</strain>
    </source>
</reference>
<name>A0A1I5SKQ7_9RHOB</name>
<protein>
    <submittedName>
        <fullName evidence="3">Uncharacterized conserved protein, DUF2147 family</fullName>
    </submittedName>
</protein>
<gene>
    <name evidence="3" type="ORF">SAMN04488047_11155</name>
</gene>
<dbReference type="EMBL" id="FOXA01000011">
    <property type="protein sequence ID" value="SFP71087.1"/>
    <property type="molecule type" value="Genomic_DNA"/>
</dbReference>
<dbReference type="InterPro" id="IPR019223">
    <property type="entry name" value="DUF2147"/>
</dbReference>
<dbReference type="PANTHER" id="PTHR36919:SF3">
    <property type="entry name" value="BLL5882 PROTEIN"/>
    <property type="match status" value="1"/>
</dbReference>